<dbReference type="Pfam" id="PF02140">
    <property type="entry name" value="SUEL_Lectin"/>
    <property type="match status" value="1"/>
</dbReference>
<keyword evidence="5" id="KW-1185">Reference proteome</keyword>
<dbReference type="EMBL" id="LJIJ01000383">
    <property type="protein sequence ID" value="ODM98084.1"/>
    <property type="molecule type" value="Genomic_DNA"/>
</dbReference>
<dbReference type="AlphaFoldDB" id="A0A1D2MZ49"/>
<sequence length="164" mass="18286">MQIRMALASFVKTQPSLHSILIRKLTLPFVILRASTTSVMYKAMADERKSNLYAQYNGSYNPTCSEFKSVIGCDSEVIQLKCNRSSRLAIYSANYGRTEYESVQCPQPKGVSEESCLSSFATENVMQMCHGKRRCALGVNPSTFGNPCKPESKMYLKVIHTCGT</sequence>
<proteinExistence type="predicted"/>
<dbReference type="CDD" id="cd22829">
    <property type="entry name" value="Gal_Rha_Lectin_EVA1_EVA1C_rpt2"/>
    <property type="match status" value="1"/>
</dbReference>
<dbReference type="PROSITE" id="PS50228">
    <property type="entry name" value="SUEL_LECTIN"/>
    <property type="match status" value="1"/>
</dbReference>
<dbReference type="Gene3D" id="2.60.120.740">
    <property type="match status" value="1"/>
</dbReference>
<organism evidence="4 5">
    <name type="scientific">Orchesella cincta</name>
    <name type="common">Springtail</name>
    <name type="synonym">Podura cincta</name>
    <dbReference type="NCBI Taxonomy" id="48709"/>
    <lineage>
        <taxon>Eukaryota</taxon>
        <taxon>Metazoa</taxon>
        <taxon>Ecdysozoa</taxon>
        <taxon>Arthropoda</taxon>
        <taxon>Hexapoda</taxon>
        <taxon>Collembola</taxon>
        <taxon>Entomobryomorpha</taxon>
        <taxon>Entomobryoidea</taxon>
        <taxon>Orchesellidae</taxon>
        <taxon>Orchesellinae</taxon>
        <taxon>Orchesella</taxon>
    </lineage>
</organism>
<evidence type="ECO:0000256" key="2">
    <source>
        <dbReference type="ARBA" id="ARBA00022737"/>
    </source>
</evidence>
<dbReference type="STRING" id="48709.A0A1D2MZ49"/>
<comment type="caution">
    <text evidence="4">The sequence shown here is derived from an EMBL/GenBank/DDBJ whole genome shotgun (WGS) entry which is preliminary data.</text>
</comment>
<dbReference type="FunFam" id="2.60.120.740:FF:000003">
    <property type="entry name" value="Protein eva-1 homolog C"/>
    <property type="match status" value="1"/>
</dbReference>
<dbReference type="OMA" id="CDSEVIQ"/>
<keyword evidence="2" id="KW-0677">Repeat</keyword>
<name>A0A1D2MZ49_ORCCI</name>
<gene>
    <name evidence="4" type="ORF">Ocin01_08600</name>
</gene>
<dbReference type="InterPro" id="IPR000922">
    <property type="entry name" value="Lectin_gal-bd_dom"/>
</dbReference>
<dbReference type="Proteomes" id="UP000094527">
    <property type="component" value="Unassembled WGS sequence"/>
</dbReference>
<evidence type="ECO:0000313" key="5">
    <source>
        <dbReference type="Proteomes" id="UP000094527"/>
    </source>
</evidence>
<reference evidence="4 5" key="1">
    <citation type="journal article" date="2016" name="Genome Biol. Evol.">
        <title>Gene Family Evolution Reflects Adaptation to Soil Environmental Stressors in the Genome of the Collembolan Orchesella cincta.</title>
        <authorList>
            <person name="Faddeeva-Vakhrusheva A."/>
            <person name="Derks M.F."/>
            <person name="Anvar S.Y."/>
            <person name="Agamennone V."/>
            <person name="Suring W."/>
            <person name="Smit S."/>
            <person name="van Straalen N.M."/>
            <person name="Roelofs D."/>
        </authorList>
    </citation>
    <scope>NUCLEOTIDE SEQUENCE [LARGE SCALE GENOMIC DNA]</scope>
    <source>
        <tissue evidence="4">Mixed pool</tissue>
    </source>
</reference>
<accession>A0A1D2MZ49</accession>
<evidence type="ECO:0000259" key="3">
    <source>
        <dbReference type="PROSITE" id="PS50228"/>
    </source>
</evidence>
<dbReference type="GO" id="GO:0030246">
    <property type="term" value="F:carbohydrate binding"/>
    <property type="evidence" value="ECO:0007669"/>
    <property type="project" value="UniProtKB-KW"/>
</dbReference>
<keyword evidence="1" id="KW-0430">Lectin</keyword>
<dbReference type="InterPro" id="IPR043159">
    <property type="entry name" value="Lectin_gal-bd_sf"/>
</dbReference>
<evidence type="ECO:0000313" key="4">
    <source>
        <dbReference type="EMBL" id="ODM98084.1"/>
    </source>
</evidence>
<evidence type="ECO:0000256" key="1">
    <source>
        <dbReference type="ARBA" id="ARBA00022734"/>
    </source>
</evidence>
<dbReference type="PANTHER" id="PTHR46780">
    <property type="entry name" value="PROTEIN EVA-1"/>
    <property type="match status" value="1"/>
</dbReference>
<feature type="domain" description="SUEL-type lectin" evidence="3">
    <location>
        <begin position="72"/>
        <end position="163"/>
    </location>
</feature>
<protein>
    <submittedName>
        <fullName evidence="4">Protein eva-1 C</fullName>
    </submittedName>
</protein>
<dbReference type="OrthoDB" id="5970528at2759"/>